<dbReference type="STRING" id="538381.GCA_001696535_03786"/>
<dbReference type="AlphaFoldDB" id="A0A285SYL0"/>
<dbReference type="Proteomes" id="UP000219331">
    <property type="component" value="Unassembled WGS sequence"/>
</dbReference>
<gene>
    <name evidence="3" type="ORF">SAMN05421512_107246</name>
</gene>
<dbReference type="InterPro" id="IPR023485">
    <property type="entry name" value="Ptyr_pPase"/>
</dbReference>
<dbReference type="SMART" id="SM00226">
    <property type="entry name" value="LMWPc"/>
    <property type="match status" value="1"/>
</dbReference>
<dbReference type="Gene3D" id="3.40.50.2300">
    <property type="match status" value="1"/>
</dbReference>
<dbReference type="Pfam" id="PF01451">
    <property type="entry name" value="LMWPc"/>
    <property type="match status" value="1"/>
</dbReference>
<dbReference type="PANTHER" id="PTHR43428">
    <property type="entry name" value="ARSENATE REDUCTASE"/>
    <property type="match status" value="1"/>
</dbReference>
<protein>
    <submittedName>
        <fullName evidence="3">Protein-tyrosine-phosphatase</fullName>
    </submittedName>
</protein>
<keyword evidence="4" id="KW-1185">Reference proteome</keyword>
<feature type="domain" description="Phosphotyrosine protein phosphatase I" evidence="2">
    <location>
        <begin position="3"/>
        <end position="137"/>
    </location>
</feature>
<evidence type="ECO:0000313" key="4">
    <source>
        <dbReference type="Proteomes" id="UP000219331"/>
    </source>
</evidence>
<evidence type="ECO:0000259" key="2">
    <source>
        <dbReference type="SMART" id="SM00226"/>
    </source>
</evidence>
<proteinExistence type="predicted"/>
<dbReference type="OrthoDB" id="8445932at2"/>
<evidence type="ECO:0000313" key="3">
    <source>
        <dbReference type="EMBL" id="SOC13804.1"/>
    </source>
</evidence>
<dbReference type="PANTHER" id="PTHR43428:SF1">
    <property type="entry name" value="ARSENATE REDUCTASE"/>
    <property type="match status" value="1"/>
</dbReference>
<accession>A0A285SYL0</accession>
<dbReference type="SUPFAM" id="SSF52788">
    <property type="entry name" value="Phosphotyrosine protein phosphatases I"/>
    <property type="match status" value="1"/>
</dbReference>
<keyword evidence="1" id="KW-0059">Arsenical resistance</keyword>
<dbReference type="EMBL" id="OBML01000007">
    <property type="protein sequence ID" value="SOC13804.1"/>
    <property type="molecule type" value="Genomic_DNA"/>
</dbReference>
<reference evidence="3 4" key="1">
    <citation type="submission" date="2017-08" db="EMBL/GenBank/DDBJ databases">
        <authorList>
            <person name="de Groot N.N."/>
        </authorList>
    </citation>
    <scope>NUCLEOTIDE SEQUENCE [LARGE SCALE GENOMIC DNA]</scope>
    <source>
        <strain evidence="3 4">USBA 352</strain>
    </source>
</reference>
<evidence type="ECO:0000256" key="1">
    <source>
        <dbReference type="ARBA" id="ARBA00022849"/>
    </source>
</evidence>
<dbReference type="InterPro" id="IPR036196">
    <property type="entry name" value="Ptyr_pPase_sf"/>
</dbReference>
<dbReference type="GO" id="GO:0046685">
    <property type="term" value="P:response to arsenic-containing substance"/>
    <property type="evidence" value="ECO:0007669"/>
    <property type="project" value="UniProtKB-KW"/>
</dbReference>
<name>A0A285SYL0_9HYPH</name>
<dbReference type="RefSeq" id="WP_097175402.1">
    <property type="nucleotide sequence ID" value="NZ_JAJGNR010000007.1"/>
</dbReference>
<organism evidence="3 4">
    <name type="scientific">Stappia indica</name>
    <dbReference type="NCBI Taxonomy" id="538381"/>
    <lineage>
        <taxon>Bacteria</taxon>
        <taxon>Pseudomonadati</taxon>
        <taxon>Pseudomonadota</taxon>
        <taxon>Alphaproteobacteria</taxon>
        <taxon>Hyphomicrobiales</taxon>
        <taxon>Stappiaceae</taxon>
        <taxon>Stappia</taxon>
    </lineage>
</organism>
<sequence>MTVNVLFLCDDNARLGPMAEAYLNADDGRSIRAFSAGLSPAPALAEGVARVLAAHGLVAEGLQPKSWQLFALPHAPVPDVVVGLSAAALAATRRVWPTHARLLDWCVGPHTTRLVGRDALRDAFHELRRRINLALEEGAFRPVALRQIA</sequence>